<feature type="region of interest" description="Disordered" evidence="1">
    <location>
        <begin position="1619"/>
        <end position="1642"/>
    </location>
</feature>
<evidence type="ECO:0000313" key="2">
    <source>
        <dbReference type="EMBL" id="KAL3662483.1"/>
    </source>
</evidence>
<reference evidence="2 3" key="1">
    <citation type="submission" date="2024-09" db="EMBL/GenBank/DDBJ databases">
        <title>Genome sequencing and assembly of Phytophthora oleae, isolate VK10A, causative agent of rot of olive drupes.</title>
        <authorList>
            <person name="Conti Taguali S."/>
            <person name="Riolo M."/>
            <person name="La Spada F."/>
            <person name="Cacciola S.O."/>
            <person name="Dionisio G."/>
        </authorList>
    </citation>
    <scope>NUCLEOTIDE SEQUENCE [LARGE SCALE GENOMIC DNA]</scope>
    <source>
        <strain evidence="2 3">VK10A</strain>
    </source>
</reference>
<comment type="caution">
    <text evidence="2">The sequence shown here is derived from an EMBL/GenBank/DDBJ whole genome shotgun (WGS) entry which is preliminary data.</text>
</comment>
<feature type="compositionally biased region" description="Polar residues" evidence="1">
    <location>
        <begin position="1240"/>
        <end position="1253"/>
    </location>
</feature>
<accession>A0ABD3F6W8</accession>
<dbReference type="SUPFAM" id="SSF69322">
    <property type="entry name" value="Tricorn protease domain 2"/>
    <property type="match status" value="1"/>
</dbReference>
<feature type="compositionally biased region" description="Basic and acidic residues" evidence="1">
    <location>
        <begin position="1622"/>
        <end position="1632"/>
    </location>
</feature>
<protein>
    <submittedName>
        <fullName evidence="2">Uncharacterized protein</fullName>
    </submittedName>
</protein>
<proteinExistence type="predicted"/>
<feature type="region of interest" description="Disordered" evidence="1">
    <location>
        <begin position="1240"/>
        <end position="1260"/>
    </location>
</feature>
<feature type="compositionally biased region" description="Polar residues" evidence="1">
    <location>
        <begin position="1418"/>
        <end position="1431"/>
    </location>
</feature>
<gene>
    <name evidence="2" type="ORF">V7S43_012338</name>
</gene>
<dbReference type="Proteomes" id="UP001632037">
    <property type="component" value="Unassembled WGS sequence"/>
</dbReference>
<dbReference type="EMBL" id="JBIMZQ010000031">
    <property type="protein sequence ID" value="KAL3662483.1"/>
    <property type="molecule type" value="Genomic_DNA"/>
</dbReference>
<feature type="region of interest" description="Disordered" evidence="1">
    <location>
        <begin position="1700"/>
        <end position="1720"/>
    </location>
</feature>
<dbReference type="SUPFAM" id="SSF75011">
    <property type="entry name" value="3-carboxy-cis,cis-mucoante lactonizing enzyme"/>
    <property type="match status" value="1"/>
</dbReference>
<sequence>MGRTVKVCGTPTAIALDVERGESEFKNGCVLQTAVNGLVLRGVDESLRVVDARKFCAGFVDVRHVVELPSGATFIRRKSSGGNGIAWKTTLDDDGEWSGTIYIVDFQTGEVVVRTLPRLNEMVADIFVDEYGEQVAVVGATSGRLYGWSVNGRDYNDRLDARGQSEWRIVESLTIDAVPVGACSCWRFVSSAVMGNCFVFMRARPNTSGGSIVIEKWVFDVESNWLPVAYSSRTLETSDAESTEGLALFITETWKFMILTVGKVLYHFQIDQDLTDCPVKRLILDHHVLDGTWIDQDAFAILLVNGQISIASVSDGCFKLLGIETSSTMSKRLSLSTLLGKAVPAALQLVWIAQEKQIIVDFGATRSAFKLEVANEQPPLTDGGRFDEPIALSTSDVFPPFNRRMLRRTNCGDYIRELLEGNPPPCANDLLDISGVALTRSQETFEDLYFTVLSKVHRQLADDFAKASNSDPIDWVGKSLKLMEVVVSLTVSLGGATLRQISSKILSILPGCTAQSDRKFYYRKEIEAISSQVRKVMNGIGESEDWWVYSMEVAAFLGVYFTTIQSLFQDIQSSANLKPGEASQILSLCQWTIEHQDGLDALARGEKHNDPSVERLKGLLISYTIVCCYLRVNGVIIDLEHLFPLVSHITLRRKEFFCCFLKPWQLNVSADTPAMNDALSQAVTFAAKSNAMHLLIDLCMESRSLAVHSCVQALCSAAGTMTIADSDNILQVKNLHWQACETYIGEVMAILRRIGARWAFKYSNREAEWNSGCFSVAIDAELAAFLRSFSAEVARSPTKFPVAPNNSSLWEFSRLENGLRARVICLISRILWHLEAGSEDIGGLFQHAFAMIDAQVAFSSETQLFDCLTEVRAVVNPIESELRLLRFRQAKDSRVEFCCRSQTIARSLVLVTWALWLREKSAYCSRGIRIGGMENATTEMKIIGTLAATCALSLHALAMVYGKNEELLNTQLSLLEDAATINPSKATAVIAWGFPTRKIQTRYLKRYKILRQAVQRSSVDMPLKDKELHLQQLQTRVRNAFYRALGSFGIEEPTERNTSDIDVLVACCCDLEALQIVSVLATCPCEVVTTTNPVAENTLLETRTSALELPGKSRDKGGSILPSTTVNEVHRFPMPQVPDSLISRDEVIALLQAQTKHLEEKMQAVADSGQSTCKLISYEDTQAIQTDELPVWNQGKTRAASEKVAGVVDKCNETAVRLADSQRMARISLQVRELRRHRYSSASSEAEVQSNPQDKPIQRHDSVRNALKLFRLRQENCVQPPSENLAASVENAVSNVENWDNSAVGVKDSVDTRSPAAVATRRDKLKRGSAKQKSSRNHRSSGSQSYSSSRERVYPLRLEYGTDSASLKLLGRNSQQYNPSVKRRQFVHQQRERLPKAYARTSNTDVEPAEVVQLKTVSAQTNDLNDSVSTTAKEEKELLNSEQDDLEPEKGSPVIQECDDVKLVTAISKNISQKGVGVQCRVTENGSTKGKGARKGGPPSLKIVDKYPIWVDLGSADNIGARSHFKERKRFLQVARFGDSDMMHHLTNNDATEGSTFTISPKTLVLCKAKSEDGSEENQSDSQHSPSASTTFQAQDDHAKADVAKAMYRARYRKQFPVQERLNSRRREDKEGGSGINSLLDLRDDMQRMTQRLHELETCANSIDEEFKVSQKRLSRIGDTRASGASSQSRLLQDIDEALEMTEDDSQGERKTTRGLLSKNASSNLNAAKKLLEAIEQLAISADD</sequence>
<name>A0ABD3F6W8_9STRA</name>
<evidence type="ECO:0000313" key="3">
    <source>
        <dbReference type="Proteomes" id="UP001632037"/>
    </source>
</evidence>
<evidence type="ECO:0000256" key="1">
    <source>
        <dbReference type="SAM" id="MobiDB-lite"/>
    </source>
</evidence>
<organism evidence="2 3">
    <name type="scientific">Phytophthora oleae</name>
    <dbReference type="NCBI Taxonomy" id="2107226"/>
    <lineage>
        <taxon>Eukaryota</taxon>
        <taxon>Sar</taxon>
        <taxon>Stramenopiles</taxon>
        <taxon>Oomycota</taxon>
        <taxon>Peronosporomycetes</taxon>
        <taxon>Peronosporales</taxon>
        <taxon>Peronosporaceae</taxon>
        <taxon>Phytophthora</taxon>
    </lineage>
</organism>
<keyword evidence="3" id="KW-1185">Reference proteome</keyword>
<feature type="region of interest" description="Disordered" evidence="1">
    <location>
        <begin position="1306"/>
        <end position="1351"/>
    </location>
</feature>
<feature type="region of interest" description="Disordered" evidence="1">
    <location>
        <begin position="1418"/>
        <end position="1452"/>
    </location>
</feature>
<feature type="compositionally biased region" description="Polar residues" evidence="1">
    <location>
        <begin position="1580"/>
        <end position="1594"/>
    </location>
</feature>
<feature type="region of interest" description="Disordered" evidence="1">
    <location>
        <begin position="1569"/>
        <end position="1598"/>
    </location>
</feature>
<feature type="compositionally biased region" description="Basic residues" evidence="1">
    <location>
        <begin position="1323"/>
        <end position="1339"/>
    </location>
</feature>